<dbReference type="InterPro" id="IPR036047">
    <property type="entry name" value="F-box-like_dom_sf"/>
</dbReference>
<feature type="transmembrane region" description="Helical" evidence="1">
    <location>
        <begin position="248"/>
        <end position="271"/>
    </location>
</feature>
<dbReference type="Gene3D" id="1.20.1280.50">
    <property type="match status" value="1"/>
</dbReference>
<keyword evidence="1" id="KW-1133">Transmembrane helix</keyword>
<keyword evidence="1" id="KW-0812">Transmembrane</keyword>
<evidence type="ECO:0000313" key="4">
    <source>
        <dbReference type="Proteomes" id="UP000006671"/>
    </source>
</evidence>
<feature type="transmembrane region" description="Helical" evidence="1">
    <location>
        <begin position="199"/>
        <end position="227"/>
    </location>
</feature>
<name>D2VJN3_NAEGR</name>
<dbReference type="InParanoid" id="D2VJN3"/>
<organism evidence="4">
    <name type="scientific">Naegleria gruberi</name>
    <name type="common">Amoeba</name>
    <dbReference type="NCBI Taxonomy" id="5762"/>
    <lineage>
        <taxon>Eukaryota</taxon>
        <taxon>Discoba</taxon>
        <taxon>Heterolobosea</taxon>
        <taxon>Tetramitia</taxon>
        <taxon>Eutetramitia</taxon>
        <taxon>Vahlkampfiidae</taxon>
        <taxon>Naegleria</taxon>
    </lineage>
</organism>
<dbReference type="Proteomes" id="UP000006671">
    <property type="component" value="Unassembled WGS sequence"/>
</dbReference>
<dbReference type="AlphaFoldDB" id="D2VJN3"/>
<proteinExistence type="predicted"/>
<keyword evidence="1" id="KW-0472">Membrane</keyword>
<feature type="transmembrane region" description="Helical" evidence="1">
    <location>
        <begin position="339"/>
        <end position="364"/>
    </location>
</feature>
<dbReference type="KEGG" id="ngr:NAEGRDRAFT_69101"/>
<evidence type="ECO:0000313" key="3">
    <source>
        <dbReference type="EMBL" id="EFC43060.1"/>
    </source>
</evidence>
<dbReference type="InterPro" id="IPR001810">
    <property type="entry name" value="F-box_dom"/>
</dbReference>
<dbReference type="RefSeq" id="XP_002675804.1">
    <property type="nucleotide sequence ID" value="XM_002675758.1"/>
</dbReference>
<accession>D2VJN3</accession>
<feature type="transmembrane region" description="Helical" evidence="1">
    <location>
        <begin position="166"/>
        <end position="187"/>
    </location>
</feature>
<feature type="transmembrane region" description="Helical" evidence="1">
    <location>
        <begin position="384"/>
        <end position="401"/>
    </location>
</feature>
<reference evidence="3 4" key="1">
    <citation type="journal article" date="2010" name="Cell">
        <title>The genome of Naegleria gruberi illuminates early eukaryotic versatility.</title>
        <authorList>
            <person name="Fritz-Laylin L.K."/>
            <person name="Prochnik S.E."/>
            <person name="Ginger M.L."/>
            <person name="Dacks J.B."/>
            <person name="Carpenter M.L."/>
            <person name="Field M.C."/>
            <person name="Kuo A."/>
            <person name="Paredez A."/>
            <person name="Chapman J."/>
            <person name="Pham J."/>
            <person name="Shu S."/>
            <person name="Neupane R."/>
            <person name="Cipriano M."/>
            <person name="Mancuso J."/>
            <person name="Tu H."/>
            <person name="Salamov A."/>
            <person name="Lindquist E."/>
            <person name="Shapiro H."/>
            <person name="Lucas S."/>
            <person name="Grigoriev I.V."/>
            <person name="Cande W.Z."/>
            <person name="Fulton C."/>
            <person name="Rokhsar D.S."/>
            <person name="Dawson S.C."/>
        </authorList>
    </citation>
    <scope>NUCLEOTIDE SEQUENCE [LARGE SCALE GENOMIC DNA]</scope>
    <source>
        <strain evidence="3 4">NEG-M</strain>
    </source>
</reference>
<dbReference type="VEuPathDB" id="AmoebaDB:NAEGRDRAFT_69101"/>
<protein>
    <recommendedName>
        <fullName evidence="2">F-box domain-containing protein</fullName>
    </recommendedName>
</protein>
<dbReference type="CDD" id="cd09917">
    <property type="entry name" value="F-box_SF"/>
    <property type="match status" value="1"/>
</dbReference>
<gene>
    <name evidence="3" type="ORF">NAEGRDRAFT_69101</name>
</gene>
<feature type="transmembrane region" description="Helical" evidence="1">
    <location>
        <begin position="298"/>
        <end position="318"/>
    </location>
</feature>
<dbReference type="GeneID" id="8852930"/>
<sequence>MKQPLLELPDEMLLTILNFTSRNPRDLIILSHTCRRFEKLVENSLSNTSNSSTNDDQSINLFEMIKIETSEYLRRGFLFEKLIKRPFGTIYDLVRDYWTASSSTATIIERQIKSEEEKREECRMALNSKEKLVNAFYFARMDVKFSAFDRKVQELIARVAKRDPTVLFGVILTLMSIAAQVCVGQYSSNQVGEKDWNGVFWWIPYCFAVVQTLLGGVWCGFTAFSLLRGIGILRKLNIHRFTTKFHKDVNLFVANLAIPVFAGLILLFNGYGMYSVKSLLYSILGIEMSYSHILVNTINYYLSFPIWIYLGVVSISELKKIFKMIVPPTVTIQSLLSNYIISLFLGVSCYKLGGGCLSALPIAVTLLADSWEVNALYIKEKLKVGFFGLSRFALGVSLAILGCGHCSYFTFAPVTLATVFETIGFLFGKKHETCISPIDETYQ</sequence>
<dbReference type="Pfam" id="PF12937">
    <property type="entry name" value="F-box-like"/>
    <property type="match status" value="1"/>
</dbReference>
<evidence type="ECO:0000259" key="2">
    <source>
        <dbReference type="Pfam" id="PF12937"/>
    </source>
</evidence>
<feature type="domain" description="F-box" evidence="2">
    <location>
        <begin position="6"/>
        <end position="43"/>
    </location>
</feature>
<keyword evidence="4" id="KW-1185">Reference proteome</keyword>
<dbReference type="SUPFAM" id="SSF81383">
    <property type="entry name" value="F-box domain"/>
    <property type="match status" value="1"/>
</dbReference>
<dbReference type="EMBL" id="GG738876">
    <property type="protein sequence ID" value="EFC43060.1"/>
    <property type="molecule type" value="Genomic_DNA"/>
</dbReference>
<evidence type="ECO:0000256" key="1">
    <source>
        <dbReference type="SAM" id="Phobius"/>
    </source>
</evidence>